<keyword evidence="2" id="KW-1185">Reference proteome</keyword>
<dbReference type="RefSeq" id="WP_236117827.1">
    <property type="nucleotide sequence ID" value="NZ_JAKGSI010000001.1"/>
</dbReference>
<dbReference type="Gene3D" id="3.90.550.10">
    <property type="entry name" value="Spore Coat Polysaccharide Biosynthesis Protein SpsA, Chain A"/>
    <property type="match status" value="1"/>
</dbReference>
<dbReference type="Proteomes" id="UP001139336">
    <property type="component" value="Unassembled WGS sequence"/>
</dbReference>
<reference evidence="1" key="1">
    <citation type="submission" date="2022-01" db="EMBL/GenBank/DDBJ databases">
        <title>Corynebacterium sp. nov isolated from isolated from the feces of the greater white-fronted geese (Anser albifrons) at Poyang Lake, PR China.</title>
        <authorList>
            <person name="Liu Q."/>
        </authorList>
    </citation>
    <scope>NUCLEOTIDE SEQUENCE</scope>
    <source>
        <strain evidence="1">JCM 32435</strain>
    </source>
</reference>
<evidence type="ECO:0000313" key="1">
    <source>
        <dbReference type="EMBL" id="MCF4006051.1"/>
    </source>
</evidence>
<name>A0A9X1TYP1_9CORY</name>
<dbReference type="PANTHER" id="PTHR43179:SF7">
    <property type="entry name" value="RHAMNOSYLTRANSFERASE WBBL"/>
    <property type="match status" value="1"/>
</dbReference>
<protein>
    <submittedName>
        <fullName evidence="1">Glycosyltransferase family 2 protein</fullName>
    </submittedName>
</protein>
<dbReference type="CDD" id="cd04186">
    <property type="entry name" value="GT_2_like_c"/>
    <property type="match status" value="1"/>
</dbReference>
<dbReference type="Pfam" id="PF13641">
    <property type="entry name" value="Glyco_tranf_2_3"/>
    <property type="match status" value="1"/>
</dbReference>
<dbReference type="SUPFAM" id="SSF53448">
    <property type="entry name" value="Nucleotide-diphospho-sugar transferases"/>
    <property type="match status" value="1"/>
</dbReference>
<dbReference type="PANTHER" id="PTHR43179">
    <property type="entry name" value="RHAMNOSYLTRANSFERASE WBBL"/>
    <property type="match status" value="1"/>
</dbReference>
<proteinExistence type="predicted"/>
<comment type="caution">
    <text evidence="1">The sequence shown here is derived from an EMBL/GenBank/DDBJ whole genome shotgun (WGS) entry which is preliminary data.</text>
</comment>
<sequence length="296" mass="32138">MSTSSTLLPVITVTYSPGPYLRSFLDSLPDATSAPTLVIMADNGSTDGAPEAAVGEGVELLRTGGNIGYGAAINAAVRDLDRRGIDSEFVLIANPDAAFDPGSIDELLACARRHPHAGAVGPRIREADGSAYPSARALPTLGTGIGHALLGAVWPSNPWSRAYRDDVRMDVEREAGWLSGSCLLLRRESLRDVGGFDERYFMYMEDVDLGDRLKRAGWASIFCPTAEITHTKGHAAGSRPALTLKAHHESAYRYQADRHPHWWQAPLRLALRVGLWLRGRLAVRAALHRHSSEDSH</sequence>
<organism evidence="1 2">
    <name type="scientific">Corynebacterium uropygiale</name>
    <dbReference type="NCBI Taxonomy" id="1775911"/>
    <lineage>
        <taxon>Bacteria</taxon>
        <taxon>Bacillati</taxon>
        <taxon>Actinomycetota</taxon>
        <taxon>Actinomycetes</taxon>
        <taxon>Mycobacteriales</taxon>
        <taxon>Corynebacteriaceae</taxon>
        <taxon>Corynebacterium</taxon>
    </lineage>
</organism>
<accession>A0A9X1TYP1</accession>
<evidence type="ECO:0000313" key="2">
    <source>
        <dbReference type="Proteomes" id="UP001139336"/>
    </source>
</evidence>
<dbReference type="AlphaFoldDB" id="A0A9X1TYP1"/>
<dbReference type="InterPro" id="IPR029044">
    <property type="entry name" value="Nucleotide-diphossugar_trans"/>
</dbReference>
<dbReference type="EMBL" id="JAKGSI010000001">
    <property type="protein sequence ID" value="MCF4006051.1"/>
    <property type="molecule type" value="Genomic_DNA"/>
</dbReference>
<gene>
    <name evidence="1" type="ORF">L1O03_02510</name>
</gene>